<dbReference type="OrthoDB" id="2407568at2759"/>
<name>A0A916E2S5_9GLOM</name>
<evidence type="ECO:0000256" key="1">
    <source>
        <dbReference type="SAM" id="MobiDB-lite"/>
    </source>
</evidence>
<gene>
    <name evidence="2" type="ORF">CHRIB12_LOCUS5678</name>
</gene>
<comment type="caution">
    <text evidence="2">The sequence shown here is derived from an EMBL/GenBank/DDBJ whole genome shotgun (WGS) entry which is preliminary data.</text>
</comment>
<dbReference type="Proteomes" id="UP000684084">
    <property type="component" value="Unassembled WGS sequence"/>
</dbReference>
<dbReference type="AlphaFoldDB" id="A0A916E2S5"/>
<sequence>MSQEKHTLKDISNSLPTKKRKRTEALQELVHIRPDLKGKRVYFFPTLDKYFEEPNPASLPIASILYETDYSLYWKKSIFANIKDILLLIQNVILPGGKFSGMAVQEINEGLEFNFFERGYEDICRRLLTTNSTKIVHASKDILIKKVKKQQKFIKMQRETILNMEKYLQRKIELEEVEISDEMADVVHVIAKNVTNKKEDISNLHPIFQELIRIQTKKPNGIRYHPMFLRWAISVYSKSGSAAYNAMKMIMRLPSVSTLKNYINENEQCSGWQDKIADQILANLTVNKIWGYGRVGFFSHDSFKIQKGLLWNQRKNCYNV</sequence>
<reference evidence="2" key="1">
    <citation type="submission" date="2020-05" db="EMBL/GenBank/DDBJ databases">
        <authorList>
            <person name="Rincon C."/>
            <person name="Sanders R I."/>
            <person name="Robbins C."/>
            <person name="Chaturvedi A."/>
        </authorList>
    </citation>
    <scope>NUCLEOTIDE SEQUENCE</scope>
    <source>
        <strain evidence="2">CHB12</strain>
    </source>
</reference>
<dbReference type="VEuPathDB" id="FungiDB:RhiirFUN_014128"/>
<dbReference type="EMBL" id="CAGKOT010000009">
    <property type="protein sequence ID" value="CAB5353671.1"/>
    <property type="molecule type" value="Genomic_DNA"/>
</dbReference>
<feature type="region of interest" description="Disordered" evidence="1">
    <location>
        <begin position="1"/>
        <end position="22"/>
    </location>
</feature>
<proteinExistence type="predicted"/>
<evidence type="ECO:0000313" key="2">
    <source>
        <dbReference type="EMBL" id="CAB5353671.1"/>
    </source>
</evidence>
<evidence type="ECO:0000313" key="3">
    <source>
        <dbReference type="Proteomes" id="UP000684084"/>
    </source>
</evidence>
<protein>
    <submittedName>
        <fullName evidence="2">Uncharacterized protein</fullName>
    </submittedName>
</protein>
<organism evidence="2 3">
    <name type="scientific">Rhizophagus irregularis</name>
    <dbReference type="NCBI Taxonomy" id="588596"/>
    <lineage>
        <taxon>Eukaryota</taxon>
        <taxon>Fungi</taxon>
        <taxon>Fungi incertae sedis</taxon>
        <taxon>Mucoromycota</taxon>
        <taxon>Glomeromycotina</taxon>
        <taxon>Glomeromycetes</taxon>
        <taxon>Glomerales</taxon>
        <taxon>Glomeraceae</taxon>
        <taxon>Rhizophagus</taxon>
    </lineage>
</organism>
<accession>A0A916E2S5</accession>